<evidence type="ECO:0000256" key="2">
    <source>
        <dbReference type="SAM" id="Phobius"/>
    </source>
</evidence>
<feature type="domain" description="NTF2" evidence="3">
    <location>
        <begin position="6"/>
        <end position="61"/>
    </location>
</feature>
<feature type="transmembrane region" description="Helical" evidence="2">
    <location>
        <begin position="83"/>
        <end position="103"/>
    </location>
</feature>
<evidence type="ECO:0000313" key="5">
    <source>
        <dbReference type="Proteomes" id="UP001237642"/>
    </source>
</evidence>
<proteinExistence type="predicted"/>
<accession>A0AAD8I938</accession>
<dbReference type="GO" id="GO:1990904">
    <property type="term" value="C:ribonucleoprotein complex"/>
    <property type="evidence" value="ECO:0007669"/>
    <property type="project" value="TreeGrafter"/>
</dbReference>
<dbReference type="InterPro" id="IPR039539">
    <property type="entry name" value="Ras_GTPase_bind_prot"/>
</dbReference>
<keyword evidence="1" id="KW-0694">RNA-binding</keyword>
<dbReference type="GO" id="GO:0003729">
    <property type="term" value="F:mRNA binding"/>
    <property type="evidence" value="ECO:0007669"/>
    <property type="project" value="TreeGrafter"/>
</dbReference>
<reference evidence="4" key="1">
    <citation type="submission" date="2023-02" db="EMBL/GenBank/DDBJ databases">
        <title>Genome of toxic invasive species Heracleum sosnowskyi carries increased number of genes despite the absence of recent whole-genome duplications.</title>
        <authorList>
            <person name="Schelkunov M."/>
            <person name="Shtratnikova V."/>
            <person name="Makarenko M."/>
            <person name="Klepikova A."/>
            <person name="Omelchenko D."/>
            <person name="Novikova G."/>
            <person name="Obukhova E."/>
            <person name="Bogdanov V."/>
            <person name="Penin A."/>
            <person name="Logacheva M."/>
        </authorList>
    </citation>
    <scope>NUCLEOTIDE SEQUENCE</scope>
    <source>
        <strain evidence="4">Hsosn_3</strain>
        <tissue evidence="4">Leaf</tissue>
    </source>
</reference>
<keyword evidence="2" id="KW-0812">Transmembrane</keyword>
<dbReference type="EMBL" id="JAUIZM010000006">
    <property type="protein sequence ID" value="KAK1380759.1"/>
    <property type="molecule type" value="Genomic_DNA"/>
</dbReference>
<dbReference type="Proteomes" id="UP001237642">
    <property type="component" value="Unassembled WGS sequence"/>
</dbReference>
<sequence length="107" mass="11852">MGVNLITSVDAQESPNMDVHILVTGFGTGRDNIVRNFAQSFLLGQMENGRDKYLLHDMFGYVGNVNRLYMCQSGCSQRLSKAFLIYLLFFTVVGVPGQVKVAVATKK</sequence>
<dbReference type="Gene3D" id="3.10.450.50">
    <property type="match status" value="1"/>
</dbReference>
<dbReference type="InterPro" id="IPR018222">
    <property type="entry name" value="Nuclear_transport_factor_2_euk"/>
</dbReference>
<comment type="caution">
    <text evidence="4">The sequence shown here is derived from an EMBL/GenBank/DDBJ whole genome shotgun (WGS) entry which is preliminary data.</text>
</comment>
<evidence type="ECO:0000313" key="4">
    <source>
        <dbReference type="EMBL" id="KAK1380759.1"/>
    </source>
</evidence>
<dbReference type="PANTHER" id="PTHR10693:SF20">
    <property type="entry name" value="AT27578P"/>
    <property type="match status" value="1"/>
</dbReference>
<dbReference type="AlphaFoldDB" id="A0AAD8I938"/>
<keyword evidence="2" id="KW-1133">Transmembrane helix</keyword>
<organism evidence="4 5">
    <name type="scientific">Heracleum sosnowskyi</name>
    <dbReference type="NCBI Taxonomy" id="360622"/>
    <lineage>
        <taxon>Eukaryota</taxon>
        <taxon>Viridiplantae</taxon>
        <taxon>Streptophyta</taxon>
        <taxon>Embryophyta</taxon>
        <taxon>Tracheophyta</taxon>
        <taxon>Spermatophyta</taxon>
        <taxon>Magnoliopsida</taxon>
        <taxon>eudicotyledons</taxon>
        <taxon>Gunneridae</taxon>
        <taxon>Pentapetalae</taxon>
        <taxon>asterids</taxon>
        <taxon>campanulids</taxon>
        <taxon>Apiales</taxon>
        <taxon>Apiaceae</taxon>
        <taxon>Apioideae</taxon>
        <taxon>apioid superclade</taxon>
        <taxon>Tordylieae</taxon>
        <taxon>Tordyliinae</taxon>
        <taxon>Heracleum</taxon>
    </lineage>
</organism>
<keyword evidence="2" id="KW-0472">Membrane</keyword>
<dbReference type="SUPFAM" id="SSF54427">
    <property type="entry name" value="NTF2-like"/>
    <property type="match status" value="1"/>
</dbReference>
<reference evidence="4" key="2">
    <citation type="submission" date="2023-05" db="EMBL/GenBank/DDBJ databases">
        <authorList>
            <person name="Schelkunov M.I."/>
        </authorList>
    </citation>
    <scope>NUCLEOTIDE SEQUENCE</scope>
    <source>
        <strain evidence="4">Hsosn_3</strain>
        <tissue evidence="4">Leaf</tissue>
    </source>
</reference>
<dbReference type="PANTHER" id="PTHR10693">
    <property type="entry name" value="RAS GTPASE-ACTIVATING PROTEIN-BINDING PROTEIN"/>
    <property type="match status" value="1"/>
</dbReference>
<dbReference type="Pfam" id="PF02136">
    <property type="entry name" value="NTF2"/>
    <property type="match status" value="1"/>
</dbReference>
<dbReference type="InterPro" id="IPR002075">
    <property type="entry name" value="NTF2_dom"/>
</dbReference>
<dbReference type="PROSITE" id="PS50177">
    <property type="entry name" value="NTF2_DOMAIN"/>
    <property type="match status" value="1"/>
</dbReference>
<keyword evidence="5" id="KW-1185">Reference proteome</keyword>
<evidence type="ECO:0000256" key="1">
    <source>
        <dbReference type="ARBA" id="ARBA00022884"/>
    </source>
</evidence>
<protein>
    <recommendedName>
        <fullName evidence="3">NTF2 domain-containing protein</fullName>
    </recommendedName>
</protein>
<dbReference type="InterPro" id="IPR032710">
    <property type="entry name" value="NTF2-like_dom_sf"/>
</dbReference>
<dbReference type="GO" id="GO:0005829">
    <property type="term" value="C:cytosol"/>
    <property type="evidence" value="ECO:0007669"/>
    <property type="project" value="TreeGrafter"/>
</dbReference>
<evidence type="ECO:0000259" key="3">
    <source>
        <dbReference type="PROSITE" id="PS50177"/>
    </source>
</evidence>
<name>A0AAD8I938_9APIA</name>
<gene>
    <name evidence="4" type="ORF">POM88_027503</name>
</gene>